<dbReference type="FunFam" id="2.60.40.60:FF:000020">
    <property type="entry name" value="Dachsous cadherin-related 1b"/>
    <property type="match status" value="1"/>
</dbReference>
<dbReference type="InterPro" id="IPR002126">
    <property type="entry name" value="Cadherin-like_dom"/>
</dbReference>
<evidence type="ECO:0000256" key="5">
    <source>
        <dbReference type="ARBA" id="ARBA00022837"/>
    </source>
</evidence>
<comment type="caution">
    <text evidence="10">The sequence shown here is derived from an EMBL/GenBank/DDBJ whole genome shotgun (WGS) entry which is preliminary data.</text>
</comment>
<dbReference type="InterPro" id="IPR039808">
    <property type="entry name" value="Cadherin"/>
</dbReference>
<dbReference type="InterPro" id="IPR020894">
    <property type="entry name" value="Cadherin_CS"/>
</dbReference>
<keyword evidence="7" id="KW-0472">Membrane</keyword>
<comment type="subcellular location">
    <subcellularLocation>
        <location evidence="1">Membrane</location>
        <topology evidence="1">Single-pass membrane protein</topology>
    </subcellularLocation>
</comment>
<organism evidence="10 11">
    <name type="scientific">Cherax quadricarinatus</name>
    <name type="common">Australian red claw crayfish</name>
    <dbReference type="NCBI Taxonomy" id="27406"/>
    <lineage>
        <taxon>Eukaryota</taxon>
        <taxon>Metazoa</taxon>
        <taxon>Ecdysozoa</taxon>
        <taxon>Arthropoda</taxon>
        <taxon>Crustacea</taxon>
        <taxon>Multicrustacea</taxon>
        <taxon>Malacostraca</taxon>
        <taxon>Eumalacostraca</taxon>
        <taxon>Eucarida</taxon>
        <taxon>Decapoda</taxon>
        <taxon>Pleocyemata</taxon>
        <taxon>Astacidea</taxon>
        <taxon>Parastacoidea</taxon>
        <taxon>Parastacidae</taxon>
        <taxon>Cherax</taxon>
    </lineage>
</organism>
<dbReference type="PANTHER" id="PTHR24027">
    <property type="entry name" value="CADHERIN-23"/>
    <property type="match status" value="1"/>
</dbReference>
<evidence type="ECO:0000256" key="6">
    <source>
        <dbReference type="ARBA" id="ARBA00022989"/>
    </source>
</evidence>
<keyword evidence="2" id="KW-0812">Transmembrane</keyword>
<dbReference type="GO" id="GO:0005509">
    <property type="term" value="F:calcium ion binding"/>
    <property type="evidence" value="ECO:0007669"/>
    <property type="project" value="UniProtKB-UniRule"/>
</dbReference>
<gene>
    <name evidence="10" type="ORF">OTU49_007216</name>
</gene>
<dbReference type="PANTHER" id="PTHR24027:SF422">
    <property type="entry name" value="CADHERIN DOMAIN-CONTAINING PROTEIN"/>
    <property type="match status" value="1"/>
</dbReference>
<evidence type="ECO:0000256" key="1">
    <source>
        <dbReference type="ARBA" id="ARBA00004167"/>
    </source>
</evidence>
<dbReference type="PROSITE" id="PS00232">
    <property type="entry name" value="CADHERIN_1"/>
    <property type="match status" value="1"/>
</dbReference>
<dbReference type="GO" id="GO:0060429">
    <property type="term" value="P:epithelium development"/>
    <property type="evidence" value="ECO:0007669"/>
    <property type="project" value="UniProtKB-ARBA"/>
</dbReference>
<dbReference type="Proteomes" id="UP001445076">
    <property type="component" value="Unassembled WGS sequence"/>
</dbReference>
<keyword evidence="4" id="KW-0677">Repeat</keyword>
<proteinExistence type="predicted"/>
<accession>A0AAW0WJ79</accession>
<name>A0AAW0WJ79_CHEQU</name>
<dbReference type="CDD" id="cd11304">
    <property type="entry name" value="Cadherin_repeat"/>
    <property type="match status" value="2"/>
</dbReference>
<dbReference type="PROSITE" id="PS50268">
    <property type="entry name" value="CADHERIN_2"/>
    <property type="match status" value="2"/>
</dbReference>
<evidence type="ECO:0000259" key="9">
    <source>
        <dbReference type="PROSITE" id="PS50268"/>
    </source>
</evidence>
<reference evidence="10 11" key="1">
    <citation type="journal article" date="2024" name="BMC Genomics">
        <title>Genome assembly of redclaw crayfish (Cherax quadricarinatus) provides insights into its immune adaptation and hypoxia tolerance.</title>
        <authorList>
            <person name="Liu Z."/>
            <person name="Zheng J."/>
            <person name="Li H."/>
            <person name="Fang K."/>
            <person name="Wang S."/>
            <person name="He J."/>
            <person name="Zhou D."/>
            <person name="Weng S."/>
            <person name="Chi M."/>
            <person name="Gu Z."/>
            <person name="He J."/>
            <person name="Li F."/>
            <person name="Wang M."/>
        </authorList>
    </citation>
    <scope>NUCLEOTIDE SEQUENCE [LARGE SCALE GENOMIC DNA]</scope>
    <source>
        <strain evidence="10">ZL_2023a</strain>
    </source>
</reference>
<dbReference type="Gene3D" id="2.60.40.60">
    <property type="entry name" value="Cadherins"/>
    <property type="match status" value="3"/>
</dbReference>
<feature type="domain" description="Cadherin" evidence="9">
    <location>
        <begin position="48"/>
        <end position="155"/>
    </location>
</feature>
<keyword evidence="3" id="KW-0732">Signal</keyword>
<dbReference type="SUPFAM" id="SSF49313">
    <property type="entry name" value="Cadherin-like"/>
    <property type="match status" value="3"/>
</dbReference>
<dbReference type="GO" id="GO:0009653">
    <property type="term" value="P:anatomical structure morphogenesis"/>
    <property type="evidence" value="ECO:0007669"/>
    <property type="project" value="UniProtKB-ARBA"/>
</dbReference>
<keyword evidence="6" id="KW-1133">Transmembrane helix</keyword>
<evidence type="ECO:0000256" key="8">
    <source>
        <dbReference type="PROSITE-ProRule" id="PRU00043"/>
    </source>
</evidence>
<dbReference type="GO" id="GO:0008013">
    <property type="term" value="F:beta-catenin binding"/>
    <property type="evidence" value="ECO:0007669"/>
    <property type="project" value="TreeGrafter"/>
</dbReference>
<keyword evidence="11" id="KW-1185">Reference proteome</keyword>
<evidence type="ECO:0000313" key="11">
    <source>
        <dbReference type="Proteomes" id="UP001445076"/>
    </source>
</evidence>
<dbReference type="SMART" id="SM00112">
    <property type="entry name" value="CA"/>
    <property type="match status" value="1"/>
</dbReference>
<evidence type="ECO:0000256" key="4">
    <source>
        <dbReference type="ARBA" id="ARBA00022737"/>
    </source>
</evidence>
<dbReference type="Pfam" id="PF00028">
    <property type="entry name" value="Cadherin"/>
    <property type="match status" value="1"/>
</dbReference>
<feature type="domain" description="Cadherin" evidence="9">
    <location>
        <begin position="4"/>
        <end position="47"/>
    </location>
</feature>
<evidence type="ECO:0000256" key="2">
    <source>
        <dbReference type="ARBA" id="ARBA00022692"/>
    </source>
</evidence>
<dbReference type="PRINTS" id="PR00205">
    <property type="entry name" value="CADHERIN"/>
</dbReference>
<dbReference type="GO" id="GO:0016477">
    <property type="term" value="P:cell migration"/>
    <property type="evidence" value="ECO:0007669"/>
    <property type="project" value="TreeGrafter"/>
</dbReference>
<dbReference type="GO" id="GO:0007156">
    <property type="term" value="P:homophilic cell adhesion via plasma membrane adhesion molecules"/>
    <property type="evidence" value="ECO:0007669"/>
    <property type="project" value="InterPro"/>
</dbReference>
<sequence>SALLDYETRPRIEFKVLARQVSGTGQASSSTQVRINVLDLNDNIPVFSKSLYTAQIYENITAGTSILRVRATDGDNGDFGAIRYTQLSGKLADKLQLDDISGLIICATNSQDFDRELHPEIHLTVEATDNNGLGNKASARVILQLLDINDKVPRFLKPIYKGVMKPDQSSLKSPLYVEAVDDDAEEPNNKIRYSMDPSIFNRNFRVDSQSG</sequence>
<evidence type="ECO:0000256" key="7">
    <source>
        <dbReference type="ARBA" id="ARBA00023136"/>
    </source>
</evidence>
<protein>
    <recommendedName>
        <fullName evidence="9">Cadherin domain-containing protein</fullName>
    </recommendedName>
</protein>
<evidence type="ECO:0000256" key="3">
    <source>
        <dbReference type="ARBA" id="ARBA00022729"/>
    </source>
</evidence>
<dbReference type="AlphaFoldDB" id="A0AAW0WJ79"/>
<dbReference type="GO" id="GO:0045296">
    <property type="term" value="F:cadherin binding"/>
    <property type="evidence" value="ECO:0007669"/>
    <property type="project" value="TreeGrafter"/>
</dbReference>
<keyword evidence="5 8" id="KW-0106">Calcium</keyword>
<evidence type="ECO:0000313" key="10">
    <source>
        <dbReference type="EMBL" id="KAK8732161.1"/>
    </source>
</evidence>
<dbReference type="EMBL" id="JARKIK010000058">
    <property type="protein sequence ID" value="KAK8732161.1"/>
    <property type="molecule type" value="Genomic_DNA"/>
</dbReference>
<feature type="non-terminal residue" evidence="10">
    <location>
        <position position="1"/>
    </location>
</feature>
<dbReference type="InterPro" id="IPR015919">
    <property type="entry name" value="Cadherin-like_sf"/>
</dbReference>
<feature type="non-terminal residue" evidence="10">
    <location>
        <position position="211"/>
    </location>
</feature>
<dbReference type="GO" id="GO:0016342">
    <property type="term" value="C:catenin complex"/>
    <property type="evidence" value="ECO:0007669"/>
    <property type="project" value="TreeGrafter"/>
</dbReference>